<evidence type="ECO:0000313" key="3">
    <source>
        <dbReference type="Proteomes" id="UP000269945"/>
    </source>
</evidence>
<comment type="caution">
    <text evidence="2">The sequence shown here is derived from an EMBL/GenBank/DDBJ whole genome shotgun (WGS) entry which is preliminary data.</text>
</comment>
<protein>
    <submittedName>
        <fullName evidence="2">Uncharacterized protein</fullName>
    </submittedName>
</protein>
<dbReference type="EMBL" id="CYRY02043268">
    <property type="protein sequence ID" value="VCX37530.1"/>
    <property type="molecule type" value="Genomic_DNA"/>
</dbReference>
<dbReference type="AlphaFoldDB" id="A0A9X9M5Z5"/>
<accession>A0A9X9M5Z5</accession>
<keyword evidence="3" id="KW-1185">Reference proteome</keyword>
<dbReference type="Proteomes" id="UP000269945">
    <property type="component" value="Unassembled WGS sequence"/>
</dbReference>
<sequence length="75" mass="8335">MGRPHTGSLHGHAAGHKLPQARHWTSLSPRCCCWLRARPTKAQTDAYRPEQPRPCLRLVPPNSSSTVAREAEKQG</sequence>
<name>A0A9X9M5Z5_GULGU</name>
<organism evidence="2 3">
    <name type="scientific">Gulo gulo</name>
    <name type="common">Wolverine</name>
    <name type="synonym">Gluton</name>
    <dbReference type="NCBI Taxonomy" id="48420"/>
    <lineage>
        <taxon>Eukaryota</taxon>
        <taxon>Metazoa</taxon>
        <taxon>Chordata</taxon>
        <taxon>Craniata</taxon>
        <taxon>Vertebrata</taxon>
        <taxon>Euteleostomi</taxon>
        <taxon>Mammalia</taxon>
        <taxon>Eutheria</taxon>
        <taxon>Laurasiatheria</taxon>
        <taxon>Carnivora</taxon>
        <taxon>Caniformia</taxon>
        <taxon>Musteloidea</taxon>
        <taxon>Mustelidae</taxon>
        <taxon>Guloninae</taxon>
        <taxon>Gulo</taxon>
    </lineage>
</organism>
<gene>
    <name evidence="2" type="ORF">BN2614_LOCUS4</name>
</gene>
<feature type="region of interest" description="Disordered" evidence="1">
    <location>
        <begin position="1"/>
        <end position="21"/>
    </location>
</feature>
<reference evidence="2 3" key="1">
    <citation type="submission" date="2018-10" db="EMBL/GenBank/DDBJ databases">
        <authorList>
            <person name="Ekblom R."/>
            <person name="Jareborg N."/>
        </authorList>
    </citation>
    <scope>NUCLEOTIDE SEQUENCE [LARGE SCALE GENOMIC DNA]</scope>
    <source>
        <tissue evidence="2">Muscle</tissue>
    </source>
</reference>
<feature type="region of interest" description="Disordered" evidence="1">
    <location>
        <begin position="42"/>
        <end position="75"/>
    </location>
</feature>
<evidence type="ECO:0000256" key="1">
    <source>
        <dbReference type="SAM" id="MobiDB-lite"/>
    </source>
</evidence>
<evidence type="ECO:0000313" key="2">
    <source>
        <dbReference type="EMBL" id="VCX37530.1"/>
    </source>
</evidence>
<proteinExistence type="predicted"/>